<feature type="region of interest" description="Disordered" evidence="1">
    <location>
        <begin position="1"/>
        <end position="29"/>
    </location>
</feature>
<name>A0A645BFF1_9ZZZZ</name>
<comment type="caution">
    <text evidence="2">The sequence shown here is derived from an EMBL/GenBank/DDBJ whole genome shotgun (WGS) entry which is preliminary data.</text>
</comment>
<dbReference type="AlphaFoldDB" id="A0A645BFF1"/>
<accession>A0A645BFF1</accession>
<reference evidence="2" key="1">
    <citation type="submission" date="2019-08" db="EMBL/GenBank/DDBJ databases">
        <authorList>
            <person name="Kucharzyk K."/>
            <person name="Murdoch R.W."/>
            <person name="Higgins S."/>
            <person name="Loffler F."/>
        </authorList>
    </citation>
    <scope>NUCLEOTIDE SEQUENCE</scope>
</reference>
<sequence>MAGPPARPGQRPAGRSPPRPMPGQPLAQSLALRSWRACRNGRTPTKPRLLRLPCAEHRPGRGLAAHTSASPAAATSRWPGPGRPAVAAPARAPFAAAWSNPKAGHPALRTSTRDRRCTALSVRLLRADAVATTRSWPRARRPTGRP</sequence>
<evidence type="ECO:0000313" key="2">
    <source>
        <dbReference type="EMBL" id="MPM63846.1"/>
    </source>
</evidence>
<proteinExistence type="predicted"/>
<organism evidence="2">
    <name type="scientific">bioreactor metagenome</name>
    <dbReference type="NCBI Taxonomy" id="1076179"/>
    <lineage>
        <taxon>unclassified sequences</taxon>
        <taxon>metagenomes</taxon>
        <taxon>ecological metagenomes</taxon>
    </lineage>
</organism>
<feature type="compositionally biased region" description="Low complexity" evidence="1">
    <location>
        <begin position="64"/>
        <end position="87"/>
    </location>
</feature>
<dbReference type="EMBL" id="VSSQ01019634">
    <property type="protein sequence ID" value="MPM63846.1"/>
    <property type="molecule type" value="Genomic_DNA"/>
</dbReference>
<protein>
    <submittedName>
        <fullName evidence="2">Uncharacterized protein</fullName>
    </submittedName>
</protein>
<feature type="region of interest" description="Disordered" evidence="1">
    <location>
        <begin position="60"/>
        <end position="87"/>
    </location>
</feature>
<gene>
    <name evidence="2" type="ORF">SDC9_110730</name>
</gene>
<evidence type="ECO:0000256" key="1">
    <source>
        <dbReference type="SAM" id="MobiDB-lite"/>
    </source>
</evidence>
<feature type="compositionally biased region" description="Low complexity" evidence="1">
    <location>
        <begin position="1"/>
        <end position="14"/>
    </location>
</feature>